<organism evidence="1 2">
    <name type="scientific">Runella salmonicolor</name>
    <dbReference type="NCBI Taxonomy" id="2950278"/>
    <lineage>
        <taxon>Bacteria</taxon>
        <taxon>Pseudomonadati</taxon>
        <taxon>Bacteroidota</taxon>
        <taxon>Cytophagia</taxon>
        <taxon>Cytophagales</taxon>
        <taxon>Spirosomataceae</taxon>
        <taxon>Runella</taxon>
    </lineage>
</organism>
<dbReference type="RefSeq" id="WP_253524324.1">
    <property type="nucleotide sequence ID" value="NZ_JAMZEL010000001.1"/>
</dbReference>
<dbReference type="EMBL" id="JAMZEL010000001">
    <property type="protein sequence ID" value="MCP1381112.1"/>
    <property type="molecule type" value="Genomic_DNA"/>
</dbReference>
<evidence type="ECO:0000313" key="1">
    <source>
        <dbReference type="EMBL" id="MCP1381112.1"/>
    </source>
</evidence>
<reference evidence="1 2" key="1">
    <citation type="submission" date="2022-06" db="EMBL/GenBank/DDBJ databases">
        <title>Runella sp. S5 genome sequencing.</title>
        <authorList>
            <person name="Park S."/>
        </authorList>
    </citation>
    <scope>NUCLEOTIDE SEQUENCE [LARGE SCALE GENOMIC DNA]</scope>
    <source>
        <strain evidence="1 2">S5</strain>
    </source>
</reference>
<name>A0ABT1FH68_9BACT</name>
<sequence length="142" mass="16436">MALRACKLLFSNQTGKRAIFIDTENEAEIMAYLTCSPKHIKKYNHIIHHILEGLKNTDLYDKENINEQCRDVTAMKFFKGGSNDRIYCKEVKTDEGVFVVVAARLHEKKKSQKNSKREITEIEIVGQYEYKPTMPPPKTSVR</sequence>
<accession>A0ABT1FH68</accession>
<comment type="caution">
    <text evidence="1">The sequence shown here is derived from an EMBL/GenBank/DDBJ whole genome shotgun (WGS) entry which is preliminary data.</text>
</comment>
<evidence type="ECO:0000313" key="2">
    <source>
        <dbReference type="Proteomes" id="UP001204772"/>
    </source>
</evidence>
<evidence type="ECO:0008006" key="3">
    <source>
        <dbReference type="Google" id="ProtNLM"/>
    </source>
</evidence>
<keyword evidence="2" id="KW-1185">Reference proteome</keyword>
<proteinExistence type="predicted"/>
<gene>
    <name evidence="1" type="ORF">NCI00_01690</name>
</gene>
<protein>
    <recommendedName>
        <fullName evidence="3">Phage-Barnase-EndoU-ColicinE5/D-RelE like nuclease 3 domain-containing protein</fullName>
    </recommendedName>
</protein>
<dbReference type="Proteomes" id="UP001204772">
    <property type="component" value="Unassembled WGS sequence"/>
</dbReference>